<dbReference type="PANTHER" id="PTHR24567">
    <property type="entry name" value="CRP FAMILY TRANSCRIPTIONAL REGULATORY PROTEIN"/>
    <property type="match status" value="1"/>
</dbReference>
<dbReference type="InterPro" id="IPR050397">
    <property type="entry name" value="Env_Response_Regulators"/>
</dbReference>
<dbReference type="InterPro" id="IPR036390">
    <property type="entry name" value="WH_DNA-bd_sf"/>
</dbReference>
<keyword evidence="3" id="KW-0804">Transcription</keyword>
<evidence type="ECO:0000313" key="7">
    <source>
        <dbReference type="Proteomes" id="UP000294829"/>
    </source>
</evidence>
<dbReference type="InterPro" id="IPR018490">
    <property type="entry name" value="cNMP-bd_dom_sf"/>
</dbReference>
<dbReference type="PRINTS" id="PR00034">
    <property type="entry name" value="HTHCRP"/>
</dbReference>
<dbReference type="OrthoDB" id="7643467at2"/>
<evidence type="ECO:0000313" key="6">
    <source>
        <dbReference type="EMBL" id="TDK65731.1"/>
    </source>
</evidence>
<dbReference type="PROSITE" id="PS50042">
    <property type="entry name" value="CNMP_BINDING_3"/>
    <property type="match status" value="1"/>
</dbReference>
<protein>
    <submittedName>
        <fullName evidence="6">Cyclic nucleotide-binding domain-containing protein</fullName>
    </submittedName>
</protein>
<evidence type="ECO:0000256" key="2">
    <source>
        <dbReference type="ARBA" id="ARBA00023125"/>
    </source>
</evidence>
<dbReference type="Pfam" id="PF00027">
    <property type="entry name" value="cNMP_binding"/>
    <property type="match status" value="1"/>
</dbReference>
<dbReference type="Gene3D" id="2.60.120.10">
    <property type="entry name" value="Jelly Rolls"/>
    <property type="match status" value="1"/>
</dbReference>
<dbReference type="InterPro" id="IPR000595">
    <property type="entry name" value="cNMP-bd_dom"/>
</dbReference>
<dbReference type="Proteomes" id="UP000294829">
    <property type="component" value="Unassembled WGS sequence"/>
</dbReference>
<dbReference type="InterPro" id="IPR036388">
    <property type="entry name" value="WH-like_DNA-bd_sf"/>
</dbReference>
<dbReference type="InterPro" id="IPR014710">
    <property type="entry name" value="RmlC-like_jellyroll"/>
</dbReference>
<evidence type="ECO:0000259" key="5">
    <source>
        <dbReference type="PROSITE" id="PS51063"/>
    </source>
</evidence>
<evidence type="ECO:0000256" key="3">
    <source>
        <dbReference type="ARBA" id="ARBA00023163"/>
    </source>
</evidence>
<dbReference type="SUPFAM" id="SSF46785">
    <property type="entry name" value="Winged helix' DNA-binding domain"/>
    <property type="match status" value="1"/>
</dbReference>
<accession>A0A4R5W0Z8</accession>
<feature type="domain" description="HTH crp-type" evidence="5">
    <location>
        <begin position="161"/>
        <end position="234"/>
    </location>
</feature>
<feature type="domain" description="Cyclic nucleotide-binding" evidence="4">
    <location>
        <begin position="48"/>
        <end position="97"/>
    </location>
</feature>
<dbReference type="SMART" id="SM00419">
    <property type="entry name" value="HTH_CRP"/>
    <property type="match status" value="1"/>
</dbReference>
<organism evidence="6 7">
    <name type="scientific">Sapientia aquatica</name>
    <dbReference type="NCBI Taxonomy" id="1549640"/>
    <lineage>
        <taxon>Bacteria</taxon>
        <taxon>Pseudomonadati</taxon>
        <taxon>Pseudomonadota</taxon>
        <taxon>Betaproteobacteria</taxon>
        <taxon>Burkholderiales</taxon>
        <taxon>Oxalobacteraceae</taxon>
        <taxon>Sapientia</taxon>
    </lineage>
</organism>
<dbReference type="PROSITE" id="PS51063">
    <property type="entry name" value="HTH_CRP_2"/>
    <property type="match status" value="1"/>
</dbReference>
<dbReference type="GO" id="GO:0005829">
    <property type="term" value="C:cytosol"/>
    <property type="evidence" value="ECO:0007669"/>
    <property type="project" value="TreeGrafter"/>
</dbReference>
<dbReference type="Pfam" id="PF13545">
    <property type="entry name" value="HTH_Crp_2"/>
    <property type="match status" value="1"/>
</dbReference>
<sequence>MQKESAPICTNWTSQNKLWSNLAEVAEFLHVPMPQALQRENVLFQHMHFKAGQRIHTLGQNFDSLYLVNSGFIKTILFDEFGTEQVLSFPMKGDVLGMDSIHCAHHSSEAIALSDCDIILLPYKTIATLSHSYDQLGQAIFGLMSKELARQQTRLSIHGSASAEARVAKFLLSLSERFFLLGYSKSTFNLRMTRNDIGSYLGLTLETVSRTLSALNELGLISVSQRHICINDAEALRNLRKLPSNKLKAKISECFQSSTISAWGMAPALN</sequence>
<comment type="caution">
    <text evidence="6">The sequence shown here is derived from an EMBL/GenBank/DDBJ whole genome shotgun (WGS) entry which is preliminary data.</text>
</comment>
<dbReference type="EMBL" id="SMYL01000005">
    <property type="protein sequence ID" value="TDK65731.1"/>
    <property type="molecule type" value="Genomic_DNA"/>
</dbReference>
<dbReference type="AlphaFoldDB" id="A0A4R5W0Z8"/>
<reference evidence="6 7" key="1">
    <citation type="submission" date="2019-03" db="EMBL/GenBank/DDBJ databases">
        <title>Sapientia aquatica gen. nov., sp. nov., isolated from a crater lake.</title>
        <authorList>
            <person name="Felfoldi T."/>
            <person name="Szabo A."/>
            <person name="Toth E."/>
            <person name="Schumann P."/>
            <person name="Keki Z."/>
            <person name="Marialigeti K."/>
            <person name="Mathe I."/>
        </authorList>
    </citation>
    <scope>NUCLEOTIDE SEQUENCE [LARGE SCALE GENOMIC DNA]</scope>
    <source>
        <strain evidence="6 7">SA-152</strain>
    </source>
</reference>
<keyword evidence="7" id="KW-1185">Reference proteome</keyword>
<name>A0A4R5W0Z8_9BURK</name>
<dbReference type="InterPro" id="IPR012318">
    <property type="entry name" value="HTH_CRP"/>
</dbReference>
<evidence type="ECO:0000259" key="4">
    <source>
        <dbReference type="PROSITE" id="PS50042"/>
    </source>
</evidence>
<proteinExistence type="predicted"/>
<gene>
    <name evidence="6" type="ORF">E2I14_11845</name>
</gene>
<keyword evidence="1" id="KW-0805">Transcription regulation</keyword>
<dbReference type="CDD" id="cd00092">
    <property type="entry name" value="HTH_CRP"/>
    <property type="match status" value="1"/>
</dbReference>
<keyword evidence="2" id="KW-0238">DNA-binding</keyword>
<dbReference type="Gene3D" id="1.10.10.10">
    <property type="entry name" value="Winged helix-like DNA-binding domain superfamily/Winged helix DNA-binding domain"/>
    <property type="match status" value="1"/>
</dbReference>
<evidence type="ECO:0000256" key="1">
    <source>
        <dbReference type="ARBA" id="ARBA00023015"/>
    </source>
</evidence>
<dbReference type="PROSITE" id="PS00042">
    <property type="entry name" value="HTH_CRP_1"/>
    <property type="match status" value="1"/>
</dbReference>
<dbReference type="PANTHER" id="PTHR24567:SF75">
    <property type="entry name" value="FUMARATE AND NITRATE REDUCTION REGULATORY PROTEIN"/>
    <property type="match status" value="1"/>
</dbReference>
<dbReference type="GO" id="GO:0003700">
    <property type="term" value="F:DNA-binding transcription factor activity"/>
    <property type="evidence" value="ECO:0007669"/>
    <property type="project" value="InterPro"/>
</dbReference>
<dbReference type="CDD" id="cd00038">
    <property type="entry name" value="CAP_ED"/>
    <property type="match status" value="1"/>
</dbReference>
<dbReference type="FunFam" id="1.10.10.10:FF:000028">
    <property type="entry name" value="Fumarate/nitrate reduction transcriptional regulator Fnr"/>
    <property type="match status" value="1"/>
</dbReference>
<dbReference type="SUPFAM" id="SSF51206">
    <property type="entry name" value="cAMP-binding domain-like"/>
    <property type="match status" value="1"/>
</dbReference>
<dbReference type="InterPro" id="IPR018335">
    <property type="entry name" value="Tscrpt_reg_HTH_Crp-type_CS"/>
</dbReference>
<dbReference type="GO" id="GO:0003677">
    <property type="term" value="F:DNA binding"/>
    <property type="evidence" value="ECO:0007669"/>
    <property type="project" value="UniProtKB-KW"/>
</dbReference>